<dbReference type="Proteomes" id="UP000218887">
    <property type="component" value="Unassembled WGS sequence"/>
</dbReference>
<dbReference type="AlphaFoldDB" id="A0A2A2IF57"/>
<keyword evidence="1" id="KW-0472">Membrane</keyword>
<dbReference type="RefSeq" id="WP_095655424.1">
    <property type="nucleotide sequence ID" value="NZ_NPOA01000006.1"/>
</dbReference>
<feature type="transmembrane region" description="Helical" evidence="1">
    <location>
        <begin position="261"/>
        <end position="285"/>
    </location>
</feature>
<organism evidence="2 3">
    <name type="scientific">Virgibacillus profundi</name>
    <dbReference type="NCBI Taxonomy" id="2024555"/>
    <lineage>
        <taxon>Bacteria</taxon>
        <taxon>Bacillati</taxon>
        <taxon>Bacillota</taxon>
        <taxon>Bacilli</taxon>
        <taxon>Bacillales</taxon>
        <taxon>Bacillaceae</taxon>
        <taxon>Virgibacillus</taxon>
    </lineage>
</organism>
<dbReference type="InterPro" id="IPR038728">
    <property type="entry name" value="YkvI-like"/>
</dbReference>
<feature type="transmembrane region" description="Helical" evidence="1">
    <location>
        <begin position="297"/>
        <end position="320"/>
    </location>
</feature>
<feature type="transmembrane region" description="Helical" evidence="1">
    <location>
        <begin position="33"/>
        <end position="57"/>
    </location>
</feature>
<feature type="transmembrane region" description="Helical" evidence="1">
    <location>
        <begin position="78"/>
        <end position="106"/>
    </location>
</feature>
<keyword evidence="1" id="KW-0812">Transmembrane</keyword>
<comment type="caution">
    <text evidence="2">The sequence shown here is derived from an EMBL/GenBank/DDBJ whole genome shotgun (WGS) entry which is preliminary data.</text>
</comment>
<evidence type="ECO:0000313" key="3">
    <source>
        <dbReference type="Proteomes" id="UP000218887"/>
    </source>
</evidence>
<dbReference type="Gene3D" id="1.20.1740.10">
    <property type="entry name" value="Amino acid/polyamine transporter I"/>
    <property type="match status" value="1"/>
</dbReference>
<dbReference type="PANTHER" id="PTHR37814:SF1">
    <property type="entry name" value="MEMBRANE PROTEIN"/>
    <property type="match status" value="1"/>
</dbReference>
<dbReference type="OrthoDB" id="4424890at2"/>
<dbReference type="PANTHER" id="PTHR37814">
    <property type="entry name" value="CONSERVED MEMBRANE PROTEIN"/>
    <property type="match status" value="1"/>
</dbReference>
<dbReference type="EMBL" id="NPOA01000006">
    <property type="protein sequence ID" value="PAV29723.1"/>
    <property type="molecule type" value="Genomic_DNA"/>
</dbReference>
<evidence type="ECO:0000256" key="1">
    <source>
        <dbReference type="SAM" id="Phobius"/>
    </source>
</evidence>
<feature type="transmembrane region" description="Helical" evidence="1">
    <location>
        <begin position="139"/>
        <end position="160"/>
    </location>
</feature>
<name>A0A2A2IF57_9BACI</name>
<keyword evidence="3" id="KW-1185">Reference proteome</keyword>
<protein>
    <recommendedName>
        <fullName evidence="4">Transporter</fullName>
    </recommendedName>
</protein>
<feature type="transmembrane region" description="Helical" evidence="1">
    <location>
        <begin position="112"/>
        <end position="132"/>
    </location>
</feature>
<evidence type="ECO:0008006" key="4">
    <source>
        <dbReference type="Google" id="ProtNLM"/>
    </source>
</evidence>
<feature type="transmembrane region" description="Helical" evidence="1">
    <location>
        <begin position="218"/>
        <end position="241"/>
    </location>
</feature>
<sequence length="352" mass="37714">MRKSFQIAGAYIGLIVGAGFASGQEVLQFFTSFGWYSILGTIVAMFLFAFLGMQVMQIGSKLQTTSHKEVVYKICGKYLGAGVDILVTFFLFGVAVVMIAGSGAIFEQQFGISPLIGNILLTLLVIITLCFNVKNVISIISMITPFLLILIFIIVGYSIVTSNSSLEELNAIASDQPSAAPNWLVGGILYVSYNIAAGISMLTVIGGTVKDRKVASRGGIIGGIGLGLLLLLINLALLMNADHILGADMPMLMLATEISPIVGILMAIALLGMVFNTTVGMLYAFTARLVEPETRKFKWSVIVIGFLAFGASFVGFMTLVGTVYPITGYLGLALIIAIFVSWITMRKEQRAK</sequence>
<keyword evidence="1" id="KW-1133">Transmembrane helix</keyword>
<reference evidence="2 3" key="1">
    <citation type="submission" date="2017-08" db="EMBL/GenBank/DDBJ databases">
        <title>Virgibacillus indicus sp. nov. and Virgibacillus profoundi sp. nov, two moderately halophilic bacteria isolated from marine sediment by using the Microfluidic Streak Plate.</title>
        <authorList>
            <person name="Xu B."/>
            <person name="Hu B."/>
            <person name="Wang J."/>
            <person name="Zhu Y."/>
            <person name="Huang L."/>
            <person name="Du W."/>
            <person name="Huang Y."/>
        </authorList>
    </citation>
    <scope>NUCLEOTIDE SEQUENCE [LARGE SCALE GENOMIC DNA]</scope>
    <source>
        <strain evidence="2 3">IO3-P3-H5</strain>
    </source>
</reference>
<gene>
    <name evidence="2" type="ORF">CIL05_10155</name>
</gene>
<feature type="transmembrane region" description="Helical" evidence="1">
    <location>
        <begin position="180"/>
        <end position="206"/>
    </location>
</feature>
<proteinExistence type="predicted"/>
<evidence type="ECO:0000313" key="2">
    <source>
        <dbReference type="EMBL" id="PAV29723.1"/>
    </source>
</evidence>
<feature type="transmembrane region" description="Helical" evidence="1">
    <location>
        <begin position="326"/>
        <end position="345"/>
    </location>
</feature>
<accession>A0A2A2IF57</accession>